<organism evidence="2 3">
    <name type="scientific">Umbelopsis vinacea</name>
    <dbReference type="NCBI Taxonomy" id="44442"/>
    <lineage>
        <taxon>Eukaryota</taxon>
        <taxon>Fungi</taxon>
        <taxon>Fungi incertae sedis</taxon>
        <taxon>Mucoromycota</taxon>
        <taxon>Mucoromycotina</taxon>
        <taxon>Umbelopsidomycetes</taxon>
        <taxon>Umbelopsidales</taxon>
        <taxon>Umbelopsidaceae</taxon>
        <taxon>Umbelopsis</taxon>
    </lineage>
</organism>
<feature type="transmembrane region" description="Helical" evidence="1">
    <location>
        <begin position="12"/>
        <end position="32"/>
    </location>
</feature>
<evidence type="ECO:0000313" key="3">
    <source>
        <dbReference type="Proteomes" id="UP000612746"/>
    </source>
</evidence>
<dbReference type="AlphaFoldDB" id="A0A8H7PQG3"/>
<evidence type="ECO:0000313" key="2">
    <source>
        <dbReference type="EMBL" id="KAG2178352.1"/>
    </source>
</evidence>
<name>A0A8H7PQG3_9FUNG</name>
<keyword evidence="1" id="KW-0812">Transmembrane</keyword>
<dbReference type="OrthoDB" id="10492073at2759"/>
<reference evidence="2" key="1">
    <citation type="submission" date="2020-12" db="EMBL/GenBank/DDBJ databases">
        <title>Metabolic potential, ecology and presence of endohyphal bacteria is reflected in genomic diversity of Mucoromycotina.</title>
        <authorList>
            <person name="Muszewska A."/>
            <person name="Okrasinska A."/>
            <person name="Steczkiewicz K."/>
            <person name="Drgas O."/>
            <person name="Orlowska M."/>
            <person name="Perlinska-Lenart U."/>
            <person name="Aleksandrzak-Piekarczyk T."/>
            <person name="Szatraj K."/>
            <person name="Zielenkiewicz U."/>
            <person name="Pilsyk S."/>
            <person name="Malc E."/>
            <person name="Mieczkowski P."/>
            <person name="Kruszewska J.S."/>
            <person name="Biernat P."/>
            <person name="Pawlowska J."/>
        </authorList>
    </citation>
    <scope>NUCLEOTIDE SEQUENCE</scope>
    <source>
        <strain evidence="2">WA0000051536</strain>
    </source>
</reference>
<dbReference type="EMBL" id="JAEPRA010000011">
    <property type="protein sequence ID" value="KAG2178352.1"/>
    <property type="molecule type" value="Genomic_DNA"/>
</dbReference>
<dbReference type="Proteomes" id="UP000612746">
    <property type="component" value="Unassembled WGS sequence"/>
</dbReference>
<comment type="caution">
    <text evidence="2">The sequence shown here is derived from an EMBL/GenBank/DDBJ whole genome shotgun (WGS) entry which is preliminary data.</text>
</comment>
<keyword evidence="1" id="KW-0472">Membrane</keyword>
<gene>
    <name evidence="2" type="ORF">INT44_001502</name>
</gene>
<keyword evidence="1" id="KW-1133">Transmembrane helix</keyword>
<proteinExistence type="predicted"/>
<accession>A0A8H7PQG3</accession>
<sequence>MEKSHPNDAGNIAFLVFAIIFCAPFVAVVLLLTARKAWNVLKPFFQDISETATKVVTMSKIKPEKAHNECDTSSSDSSKRNSISSHLIVPVEYSKSVFGNSISWLKARIAWSRLNTSQQQDAYNLEDQESCTTRASSNYSFRTTKKLLSYSKGLRGDASDQNSIETNSL</sequence>
<keyword evidence="3" id="KW-1185">Reference proteome</keyword>
<protein>
    <submittedName>
        <fullName evidence="2">Uncharacterized protein</fullName>
    </submittedName>
</protein>
<evidence type="ECO:0000256" key="1">
    <source>
        <dbReference type="SAM" id="Phobius"/>
    </source>
</evidence>